<comment type="caution">
    <text evidence="6">The sequence shown here is derived from an EMBL/GenBank/DDBJ whole genome shotgun (WGS) entry which is preliminary data.</text>
</comment>
<dbReference type="PANTHER" id="PTHR43774:SF1">
    <property type="entry name" value="PEPTIDE METHIONINE SULFOXIDE REDUCTASE MSRA 2"/>
    <property type="match status" value="1"/>
</dbReference>
<protein>
    <recommendedName>
        <fullName evidence="4">Peptide methionine sulfoxide reductase MsrA</fullName>
        <shortName evidence="4">Protein-methionine-S-oxide reductase</shortName>
        <ecNumber evidence="4">1.8.4.11</ecNumber>
    </recommendedName>
    <alternativeName>
        <fullName evidence="4">Peptide-methionine (S)-S-oxide reductase</fullName>
        <shortName evidence="4">Peptide Met(O) reductase</shortName>
    </alternativeName>
</protein>
<dbReference type="PANTHER" id="PTHR43774">
    <property type="entry name" value="PEPTIDE METHIONINE SULFOXIDE REDUCTASE"/>
    <property type="match status" value="1"/>
</dbReference>
<evidence type="ECO:0000256" key="1">
    <source>
        <dbReference type="ARBA" id="ARBA00023002"/>
    </source>
</evidence>
<dbReference type="RefSeq" id="WP_377186484.1">
    <property type="nucleotide sequence ID" value="NZ_JBHUPD010000002.1"/>
</dbReference>
<dbReference type="InterPro" id="IPR002569">
    <property type="entry name" value="Met_Sox_Rdtase_MsrA_dom"/>
</dbReference>
<comment type="function">
    <text evidence="4">Has an important function as a repair enzyme for proteins that have been inactivated by oxidation. Catalyzes the reversible oxidation-reduction of methionine sulfoxide in proteins to methionine.</text>
</comment>
<evidence type="ECO:0000259" key="5">
    <source>
        <dbReference type="Pfam" id="PF01625"/>
    </source>
</evidence>
<dbReference type="EMBL" id="JBHUPD010000002">
    <property type="protein sequence ID" value="MFD2873543.1"/>
    <property type="molecule type" value="Genomic_DNA"/>
</dbReference>
<evidence type="ECO:0000313" key="7">
    <source>
        <dbReference type="Proteomes" id="UP001597557"/>
    </source>
</evidence>
<accession>A0ABW5YDV3</accession>
<evidence type="ECO:0000256" key="2">
    <source>
        <dbReference type="ARBA" id="ARBA00047806"/>
    </source>
</evidence>
<name>A0ABW5YDV3_9SPHI</name>
<dbReference type="InterPro" id="IPR036509">
    <property type="entry name" value="Met_Sox_Rdtase_MsrA_sf"/>
</dbReference>
<dbReference type="Proteomes" id="UP001597557">
    <property type="component" value="Unassembled WGS sequence"/>
</dbReference>
<keyword evidence="1 4" id="KW-0560">Oxidoreductase</keyword>
<evidence type="ECO:0000256" key="3">
    <source>
        <dbReference type="ARBA" id="ARBA00048782"/>
    </source>
</evidence>
<gene>
    <name evidence="4 6" type="primary">msrA</name>
    <name evidence="6" type="ORF">ACFS5N_13745</name>
</gene>
<reference evidence="7" key="1">
    <citation type="journal article" date="2019" name="Int. J. Syst. Evol. Microbiol.">
        <title>The Global Catalogue of Microorganisms (GCM) 10K type strain sequencing project: providing services to taxonomists for standard genome sequencing and annotation.</title>
        <authorList>
            <consortium name="The Broad Institute Genomics Platform"/>
            <consortium name="The Broad Institute Genome Sequencing Center for Infectious Disease"/>
            <person name="Wu L."/>
            <person name="Ma J."/>
        </authorList>
    </citation>
    <scope>NUCLEOTIDE SEQUENCE [LARGE SCALE GENOMIC DNA]</scope>
    <source>
        <strain evidence="7">KCTC 22437</strain>
    </source>
</reference>
<feature type="domain" description="Peptide methionine sulphoxide reductase MsrA" evidence="5">
    <location>
        <begin position="7"/>
        <end position="159"/>
    </location>
</feature>
<dbReference type="EC" id="1.8.4.11" evidence="4"/>
<comment type="catalytic activity">
    <reaction evidence="3 4">
        <text>[thioredoxin]-disulfide + L-methionine + H2O = L-methionine (S)-S-oxide + [thioredoxin]-dithiol</text>
        <dbReference type="Rhea" id="RHEA:19993"/>
        <dbReference type="Rhea" id="RHEA-COMP:10698"/>
        <dbReference type="Rhea" id="RHEA-COMP:10700"/>
        <dbReference type="ChEBI" id="CHEBI:15377"/>
        <dbReference type="ChEBI" id="CHEBI:29950"/>
        <dbReference type="ChEBI" id="CHEBI:50058"/>
        <dbReference type="ChEBI" id="CHEBI:57844"/>
        <dbReference type="ChEBI" id="CHEBI:58772"/>
        <dbReference type="EC" id="1.8.4.11"/>
    </reaction>
</comment>
<proteinExistence type="inferred from homology"/>
<sequence length="183" mass="20795">MSANIQKITLGGGCFWCTEAVFQTLKGVQSVTSGYMGGKTKNPTYEQICTGATGHAEVIEITYDADLLNLDELLLIFFKTHDPTTLNRQGNDVGTQYRSVIFYETPDQKEKAEAMIKRLTDEQVFDKPIVTEISPASEFYKAEDYHQNYFMDNSMKPYCAFVIQPKLNKFAKEFTDKIKPELL</sequence>
<keyword evidence="7" id="KW-1185">Reference proteome</keyword>
<dbReference type="GO" id="GO:0008113">
    <property type="term" value="F:peptide-methionine (S)-S-oxide reductase activity"/>
    <property type="evidence" value="ECO:0007669"/>
    <property type="project" value="UniProtKB-EC"/>
</dbReference>
<dbReference type="Pfam" id="PF01625">
    <property type="entry name" value="PMSR"/>
    <property type="match status" value="1"/>
</dbReference>
<dbReference type="HAMAP" id="MF_01401">
    <property type="entry name" value="MsrA"/>
    <property type="match status" value="1"/>
</dbReference>
<evidence type="ECO:0000256" key="4">
    <source>
        <dbReference type="HAMAP-Rule" id="MF_01401"/>
    </source>
</evidence>
<dbReference type="NCBIfam" id="TIGR00401">
    <property type="entry name" value="msrA"/>
    <property type="match status" value="1"/>
</dbReference>
<dbReference type="SUPFAM" id="SSF55068">
    <property type="entry name" value="Peptide methionine sulfoxide reductase"/>
    <property type="match status" value="1"/>
</dbReference>
<dbReference type="Gene3D" id="3.30.1060.10">
    <property type="entry name" value="Peptide methionine sulphoxide reductase MsrA"/>
    <property type="match status" value="1"/>
</dbReference>
<comment type="catalytic activity">
    <reaction evidence="2 4">
        <text>L-methionyl-[protein] + [thioredoxin]-disulfide + H2O = L-methionyl-(S)-S-oxide-[protein] + [thioredoxin]-dithiol</text>
        <dbReference type="Rhea" id="RHEA:14217"/>
        <dbReference type="Rhea" id="RHEA-COMP:10698"/>
        <dbReference type="Rhea" id="RHEA-COMP:10700"/>
        <dbReference type="Rhea" id="RHEA-COMP:12313"/>
        <dbReference type="Rhea" id="RHEA-COMP:12315"/>
        <dbReference type="ChEBI" id="CHEBI:15377"/>
        <dbReference type="ChEBI" id="CHEBI:16044"/>
        <dbReference type="ChEBI" id="CHEBI:29950"/>
        <dbReference type="ChEBI" id="CHEBI:44120"/>
        <dbReference type="ChEBI" id="CHEBI:50058"/>
        <dbReference type="EC" id="1.8.4.11"/>
    </reaction>
</comment>
<comment type="similarity">
    <text evidence="4">Belongs to the MsrA Met sulfoxide reductase family.</text>
</comment>
<evidence type="ECO:0000313" key="6">
    <source>
        <dbReference type="EMBL" id="MFD2873543.1"/>
    </source>
</evidence>
<organism evidence="6 7">
    <name type="scientific">Mucilaginibacter ximonensis</name>
    <dbReference type="NCBI Taxonomy" id="538021"/>
    <lineage>
        <taxon>Bacteria</taxon>
        <taxon>Pseudomonadati</taxon>
        <taxon>Bacteroidota</taxon>
        <taxon>Sphingobacteriia</taxon>
        <taxon>Sphingobacteriales</taxon>
        <taxon>Sphingobacteriaceae</taxon>
        <taxon>Mucilaginibacter</taxon>
    </lineage>
</organism>
<feature type="active site" evidence="4">
    <location>
        <position position="14"/>
    </location>
</feature>